<dbReference type="EMBL" id="HBUF01083527">
    <property type="protein sequence ID" value="CAG6633712.1"/>
    <property type="molecule type" value="Transcribed_RNA"/>
</dbReference>
<evidence type="ECO:0000313" key="1">
    <source>
        <dbReference type="EMBL" id="CAG6633714.1"/>
    </source>
</evidence>
<organism evidence="1">
    <name type="scientific">Cacopsylla melanoneura</name>
    <dbReference type="NCBI Taxonomy" id="428564"/>
    <lineage>
        <taxon>Eukaryota</taxon>
        <taxon>Metazoa</taxon>
        <taxon>Ecdysozoa</taxon>
        <taxon>Arthropoda</taxon>
        <taxon>Hexapoda</taxon>
        <taxon>Insecta</taxon>
        <taxon>Pterygota</taxon>
        <taxon>Neoptera</taxon>
        <taxon>Paraneoptera</taxon>
        <taxon>Hemiptera</taxon>
        <taxon>Sternorrhyncha</taxon>
        <taxon>Psylloidea</taxon>
        <taxon>Psyllidae</taxon>
        <taxon>Psyllinae</taxon>
        <taxon>Cacopsylla</taxon>
    </lineage>
</organism>
<reference evidence="1" key="1">
    <citation type="submission" date="2021-05" db="EMBL/GenBank/DDBJ databases">
        <authorList>
            <person name="Alioto T."/>
            <person name="Alioto T."/>
            <person name="Gomez Garrido J."/>
        </authorList>
    </citation>
    <scope>NUCLEOTIDE SEQUENCE</scope>
</reference>
<name>A0A8D8QKM6_9HEMI</name>
<protein>
    <submittedName>
        <fullName evidence="1">Uncharacterized protein</fullName>
    </submittedName>
</protein>
<dbReference type="EMBL" id="HBUF01183368">
    <property type="protein sequence ID" value="CAG6655906.1"/>
    <property type="molecule type" value="Transcribed_RNA"/>
</dbReference>
<dbReference type="EMBL" id="HBUF01083528">
    <property type="protein sequence ID" value="CAG6633714.1"/>
    <property type="molecule type" value="Transcribed_RNA"/>
</dbReference>
<proteinExistence type="predicted"/>
<dbReference type="EMBL" id="HBUF01355817">
    <property type="protein sequence ID" value="CAG6717424.1"/>
    <property type="molecule type" value="Transcribed_RNA"/>
</dbReference>
<accession>A0A8D8QKM6</accession>
<dbReference type="EMBL" id="HBUF01355816">
    <property type="protein sequence ID" value="CAG6717422.1"/>
    <property type="molecule type" value="Transcribed_RNA"/>
</dbReference>
<dbReference type="AlphaFoldDB" id="A0A8D8QKM6"/>
<dbReference type="EMBL" id="HBUF01183367">
    <property type="protein sequence ID" value="CAG6655904.1"/>
    <property type="molecule type" value="Transcribed_RNA"/>
</dbReference>
<dbReference type="EMBL" id="HBUF01643671">
    <property type="protein sequence ID" value="CAG6785434.1"/>
    <property type="molecule type" value="Transcribed_RNA"/>
</dbReference>
<sequence length="126" mass="14127">MMRARVPILRPTPLPRAQPLPLLLKHQKSVISASGRAWSSGPVRGSWVQIPSITQYSCHESETKTTRRFTGAQTPAPLCLIWKVVQSTRCGLVRCGSGLMVMYVGPTPLLLSSRHYRYPWLKCQLV</sequence>
<dbReference type="EMBL" id="HBUF01643670">
    <property type="protein sequence ID" value="CAG6785430.1"/>
    <property type="molecule type" value="Transcribed_RNA"/>
</dbReference>